<protein>
    <recommendedName>
        <fullName evidence="4">PABS domain-containing protein</fullName>
    </recommendedName>
</protein>
<dbReference type="PROSITE" id="PS51006">
    <property type="entry name" value="PABS_2"/>
    <property type="match status" value="1"/>
</dbReference>
<dbReference type="PANTHER" id="PTHR43317:SF1">
    <property type="entry name" value="THERMOSPERMINE SYNTHASE ACAULIS5"/>
    <property type="match status" value="1"/>
</dbReference>
<dbReference type="SUPFAM" id="SSF53335">
    <property type="entry name" value="S-adenosyl-L-methionine-dependent methyltransferases"/>
    <property type="match status" value="1"/>
</dbReference>
<dbReference type="AlphaFoldDB" id="X1V2R6"/>
<dbReference type="Gene3D" id="3.40.50.150">
    <property type="entry name" value="Vaccinia Virus protein VP39"/>
    <property type="match status" value="1"/>
</dbReference>
<organism evidence="5">
    <name type="scientific">marine sediment metagenome</name>
    <dbReference type="NCBI Taxonomy" id="412755"/>
    <lineage>
        <taxon>unclassified sequences</taxon>
        <taxon>metagenomes</taxon>
        <taxon>ecological metagenomes</taxon>
    </lineage>
</organism>
<comment type="similarity">
    <text evidence="1">Belongs to the spermidine/spermine synthase family.</text>
</comment>
<dbReference type="EMBL" id="BARW01030827">
    <property type="protein sequence ID" value="GAJ10112.1"/>
    <property type="molecule type" value="Genomic_DNA"/>
</dbReference>
<dbReference type="InterPro" id="IPR029063">
    <property type="entry name" value="SAM-dependent_MTases_sf"/>
</dbReference>
<keyword evidence="3" id="KW-0620">Polyamine biosynthesis</keyword>
<dbReference type="GO" id="GO:0016740">
    <property type="term" value="F:transferase activity"/>
    <property type="evidence" value="ECO:0007669"/>
    <property type="project" value="UniProtKB-KW"/>
</dbReference>
<evidence type="ECO:0000313" key="5">
    <source>
        <dbReference type="EMBL" id="GAJ10112.1"/>
    </source>
</evidence>
<gene>
    <name evidence="5" type="ORF">S12H4_49179</name>
</gene>
<keyword evidence="2" id="KW-0808">Transferase</keyword>
<name>X1V2R6_9ZZZZ</name>
<dbReference type="InterPro" id="IPR030374">
    <property type="entry name" value="PABS"/>
</dbReference>
<evidence type="ECO:0000256" key="2">
    <source>
        <dbReference type="ARBA" id="ARBA00022679"/>
    </source>
</evidence>
<feature type="non-terminal residue" evidence="5">
    <location>
        <position position="1"/>
    </location>
</feature>
<evidence type="ECO:0000256" key="1">
    <source>
        <dbReference type="ARBA" id="ARBA00007867"/>
    </source>
</evidence>
<dbReference type="GO" id="GO:0006596">
    <property type="term" value="P:polyamine biosynthetic process"/>
    <property type="evidence" value="ECO:0007669"/>
    <property type="project" value="UniProtKB-KW"/>
</dbReference>
<dbReference type="PANTHER" id="PTHR43317">
    <property type="entry name" value="THERMOSPERMINE SYNTHASE ACAULIS5"/>
    <property type="match status" value="1"/>
</dbReference>
<comment type="caution">
    <text evidence="5">The sequence shown here is derived from an EMBL/GenBank/DDBJ whole genome shotgun (WGS) entry which is preliminary data.</text>
</comment>
<proteinExistence type="inferred from homology"/>
<feature type="domain" description="PABS" evidence="4">
    <location>
        <begin position="1"/>
        <end position="132"/>
    </location>
</feature>
<reference evidence="5" key="1">
    <citation type="journal article" date="2014" name="Front. Microbiol.">
        <title>High frequency of phylogenetically diverse reductive dehalogenase-homologous genes in deep subseafloor sedimentary metagenomes.</title>
        <authorList>
            <person name="Kawai M."/>
            <person name="Futagami T."/>
            <person name="Toyoda A."/>
            <person name="Takaki Y."/>
            <person name="Nishi S."/>
            <person name="Hori S."/>
            <person name="Arai W."/>
            <person name="Tsubouchi T."/>
            <person name="Morono Y."/>
            <person name="Uchiyama I."/>
            <person name="Ito T."/>
            <person name="Fujiyama A."/>
            <person name="Inagaki F."/>
            <person name="Takami H."/>
        </authorList>
    </citation>
    <scope>NUCLEOTIDE SEQUENCE</scope>
    <source>
        <strain evidence="5">Expedition CK06-06</strain>
    </source>
</reference>
<accession>X1V2R6</accession>
<sequence length="150" mass="16856">LIIEAAHSFSTPLTEFELSNPKVAVHYIDGRLFMSRSQEHYDVIIINLPSPSTLQLNRFYTREFFQIADARLSSDGILAITCPGSLSYMGEELANLNACVYRTLHDVFPYIRAIPGETNLFLASPSAKISTAEPTLLAQRMQDRNLKGKY</sequence>
<evidence type="ECO:0000256" key="3">
    <source>
        <dbReference type="ARBA" id="ARBA00023115"/>
    </source>
</evidence>
<dbReference type="Pfam" id="PF01564">
    <property type="entry name" value="Spermine_synth"/>
    <property type="match status" value="1"/>
</dbReference>
<evidence type="ECO:0000259" key="4">
    <source>
        <dbReference type="PROSITE" id="PS51006"/>
    </source>
</evidence>